<dbReference type="EMBL" id="SRLO01000113">
    <property type="protein sequence ID" value="TNN74460.1"/>
    <property type="molecule type" value="Genomic_DNA"/>
</dbReference>
<name>A0A4Z2I9A1_9TELE</name>
<keyword evidence="3" id="KW-1185">Reference proteome</keyword>
<feature type="region of interest" description="Disordered" evidence="1">
    <location>
        <begin position="1"/>
        <end position="31"/>
    </location>
</feature>
<dbReference type="OrthoDB" id="10644077at2759"/>
<gene>
    <name evidence="2" type="ORF">EYF80_015240</name>
</gene>
<protein>
    <submittedName>
        <fullName evidence="2">Uncharacterized protein</fullName>
    </submittedName>
</protein>
<dbReference type="Proteomes" id="UP000314294">
    <property type="component" value="Unassembled WGS sequence"/>
</dbReference>
<dbReference type="AlphaFoldDB" id="A0A4Z2I9A1"/>
<reference evidence="2 3" key="1">
    <citation type="submission" date="2019-03" db="EMBL/GenBank/DDBJ databases">
        <title>First draft genome of Liparis tanakae, snailfish: a comprehensive survey of snailfish specific genes.</title>
        <authorList>
            <person name="Kim W."/>
            <person name="Song I."/>
            <person name="Jeong J.-H."/>
            <person name="Kim D."/>
            <person name="Kim S."/>
            <person name="Ryu S."/>
            <person name="Song J.Y."/>
            <person name="Lee S.K."/>
        </authorList>
    </citation>
    <scope>NUCLEOTIDE SEQUENCE [LARGE SCALE GENOMIC DNA]</scope>
    <source>
        <tissue evidence="2">Muscle</tissue>
    </source>
</reference>
<evidence type="ECO:0000313" key="3">
    <source>
        <dbReference type="Proteomes" id="UP000314294"/>
    </source>
</evidence>
<feature type="region of interest" description="Disordered" evidence="1">
    <location>
        <begin position="213"/>
        <end position="245"/>
    </location>
</feature>
<sequence length="286" mass="30494">MEVERRSGRSISRDMAPNPARSNGPYETPSPPDLVSVCTISWSRRASFIPFCWTNPLIMGHLDEAEPTTGLVRLSTYISWPWSSRYSSSCAKVGDADRDGGLRGGTESVEVHAVLFVEQLLAYIQNLWLVEGVGRGGSEGVHVQTRPELGRVRRRGHVDGQVEGNPGHAAGVPGFALVAAGMRYGHVAEEEHAAAHVRVEAVPLAALLGPTHKSLDSSGAPDLEPGTAGQGRHHSSSSGPEELAVGSQLLDQASRRQLGLAVGGFLPGHLRLRVSRRLAGHPEALP</sequence>
<evidence type="ECO:0000313" key="2">
    <source>
        <dbReference type="EMBL" id="TNN74460.1"/>
    </source>
</evidence>
<proteinExistence type="predicted"/>
<comment type="caution">
    <text evidence="2">The sequence shown here is derived from an EMBL/GenBank/DDBJ whole genome shotgun (WGS) entry which is preliminary data.</text>
</comment>
<accession>A0A4Z2I9A1</accession>
<organism evidence="2 3">
    <name type="scientific">Liparis tanakae</name>
    <name type="common">Tanaka's snailfish</name>
    <dbReference type="NCBI Taxonomy" id="230148"/>
    <lineage>
        <taxon>Eukaryota</taxon>
        <taxon>Metazoa</taxon>
        <taxon>Chordata</taxon>
        <taxon>Craniata</taxon>
        <taxon>Vertebrata</taxon>
        <taxon>Euteleostomi</taxon>
        <taxon>Actinopterygii</taxon>
        <taxon>Neopterygii</taxon>
        <taxon>Teleostei</taxon>
        <taxon>Neoteleostei</taxon>
        <taxon>Acanthomorphata</taxon>
        <taxon>Eupercaria</taxon>
        <taxon>Perciformes</taxon>
        <taxon>Cottioidei</taxon>
        <taxon>Cottales</taxon>
        <taxon>Liparidae</taxon>
        <taxon>Liparis</taxon>
    </lineage>
</organism>
<evidence type="ECO:0000256" key="1">
    <source>
        <dbReference type="SAM" id="MobiDB-lite"/>
    </source>
</evidence>